<evidence type="ECO:0000313" key="2">
    <source>
        <dbReference type="Proteomes" id="UP001187531"/>
    </source>
</evidence>
<gene>
    <name evidence="1" type="ORF">QYM36_003395</name>
</gene>
<keyword evidence="2" id="KW-1185">Reference proteome</keyword>
<feature type="non-terminal residue" evidence="1">
    <location>
        <position position="1"/>
    </location>
</feature>
<dbReference type="EMBL" id="JAVRJZ010000006">
    <property type="protein sequence ID" value="KAK2721101.1"/>
    <property type="molecule type" value="Genomic_DNA"/>
</dbReference>
<name>A0AA88I742_ARTSF</name>
<proteinExistence type="predicted"/>
<comment type="caution">
    <text evidence="1">The sequence shown here is derived from an EMBL/GenBank/DDBJ whole genome shotgun (WGS) entry which is preliminary data.</text>
</comment>
<accession>A0AA88I742</accession>
<dbReference type="AlphaFoldDB" id="A0AA88I742"/>
<protein>
    <submittedName>
        <fullName evidence="1">Uncharacterized protein</fullName>
    </submittedName>
</protein>
<feature type="non-terminal residue" evidence="1">
    <location>
        <position position="67"/>
    </location>
</feature>
<evidence type="ECO:0000313" key="1">
    <source>
        <dbReference type="EMBL" id="KAK2721101.1"/>
    </source>
</evidence>
<reference evidence="1" key="1">
    <citation type="submission" date="2023-07" db="EMBL/GenBank/DDBJ databases">
        <title>Chromosome-level genome assembly of Artemia franciscana.</title>
        <authorList>
            <person name="Jo E."/>
        </authorList>
    </citation>
    <scope>NUCLEOTIDE SEQUENCE</scope>
    <source>
        <tissue evidence="1">Whole body</tissue>
    </source>
</reference>
<sequence>NQFTVWEISKKGKRKLTHLDFEDKVCLHSTADVYYDHIISTSNRQAMALDKGTLPPTLQQFFSRTGS</sequence>
<organism evidence="1 2">
    <name type="scientific">Artemia franciscana</name>
    <name type="common">Brine shrimp</name>
    <name type="synonym">Artemia sanfranciscana</name>
    <dbReference type="NCBI Taxonomy" id="6661"/>
    <lineage>
        <taxon>Eukaryota</taxon>
        <taxon>Metazoa</taxon>
        <taxon>Ecdysozoa</taxon>
        <taxon>Arthropoda</taxon>
        <taxon>Crustacea</taxon>
        <taxon>Branchiopoda</taxon>
        <taxon>Anostraca</taxon>
        <taxon>Artemiidae</taxon>
        <taxon>Artemia</taxon>
    </lineage>
</organism>
<dbReference type="Proteomes" id="UP001187531">
    <property type="component" value="Unassembled WGS sequence"/>
</dbReference>